<feature type="transmembrane region" description="Helical" evidence="1">
    <location>
        <begin position="27"/>
        <end position="50"/>
    </location>
</feature>
<dbReference type="Proteomes" id="UP000032210">
    <property type="component" value="Unassembled WGS sequence"/>
</dbReference>
<evidence type="ECO:0000256" key="1">
    <source>
        <dbReference type="SAM" id="Phobius"/>
    </source>
</evidence>
<evidence type="ECO:0000313" key="3">
    <source>
        <dbReference type="Proteomes" id="UP000032210"/>
    </source>
</evidence>
<sequence length="220" mass="24499">MQAFVFCVARNMRRNKRFLKGAKTMDWLQFFSSVISSLAWPTAVITLAWLMRNPLSKLVPLIRTLKYKDLQIDIGDQLEAVRDQVGAEGEELNLPIEAPPLSYKSLAQADPRAAVLSAWLPVETELYNIAANLGISGKPSPFILIRELGRAGVLDQVTLDTLEKLRRIRNSAIHITEAEVTFDDAMNMADMCQWVKAQLKRINATRNQYAPGSTPGAGTT</sequence>
<keyword evidence="1" id="KW-1133">Transmembrane helix</keyword>
<accession>A0A0D0SNC9</accession>
<evidence type="ECO:0008006" key="4">
    <source>
        <dbReference type="Google" id="ProtNLM"/>
    </source>
</evidence>
<organism evidence="2 3">
    <name type="scientific">Pseudomonas fluorescens</name>
    <dbReference type="NCBI Taxonomy" id="294"/>
    <lineage>
        <taxon>Bacteria</taxon>
        <taxon>Pseudomonadati</taxon>
        <taxon>Pseudomonadota</taxon>
        <taxon>Gammaproteobacteria</taxon>
        <taxon>Pseudomonadales</taxon>
        <taxon>Pseudomonadaceae</taxon>
        <taxon>Pseudomonas</taxon>
    </lineage>
</organism>
<protein>
    <recommendedName>
        <fullName evidence="4">DUF4145 domain-containing protein</fullName>
    </recommendedName>
</protein>
<comment type="caution">
    <text evidence="2">The sequence shown here is derived from an EMBL/GenBank/DDBJ whole genome shotgun (WGS) entry which is preliminary data.</text>
</comment>
<reference evidence="2 3" key="1">
    <citation type="submission" date="2015-01" db="EMBL/GenBank/DDBJ databases">
        <title>Genome sequence of the beneficial rhizobacterium Pseudomonas fluorescens 2-79.</title>
        <authorList>
            <person name="Thuermer A."/>
            <person name="Daniel R."/>
        </authorList>
    </citation>
    <scope>NUCLEOTIDE SEQUENCE [LARGE SCALE GENOMIC DNA]</scope>
    <source>
        <strain evidence="2 3">2-79</strain>
    </source>
</reference>
<keyword evidence="1" id="KW-0812">Transmembrane</keyword>
<dbReference type="PATRIC" id="fig|294.125.peg.1210"/>
<gene>
    <name evidence="2" type="ORF">PFLU3_11770</name>
</gene>
<name>A0A0D0SNC9_PSEFL</name>
<dbReference type="EMBL" id="JXCQ01000007">
    <property type="protein sequence ID" value="KIR23393.1"/>
    <property type="molecule type" value="Genomic_DNA"/>
</dbReference>
<dbReference type="AlphaFoldDB" id="A0A0D0SNC9"/>
<keyword evidence="1" id="KW-0472">Membrane</keyword>
<proteinExistence type="predicted"/>
<evidence type="ECO:0000313" key="2">
    <source>
        <dbReference type="EMBL" id="KIR23393.1"/>
    </source>
</evidence>